<reference evidence="2" key="1">
    <citation type="journal article" date="2023" name="Mol. Phylogenet. Evol.">
        <title>Genome-scale phylogeny and comparative genomics of the fungal order Sordariales.</title>
        <authorList>
            <person name="Hensen N."/>
            <person name="Bonometti L."/>
            <person name="Westerberg I."/>
            <person name="Brannstrom I.O."/>
            <person name="Guillou S."/>
            <person name="Cros-Aarteil S."/>
            <person name="Calhoun S."/>
            <person name="Haridas S."/>
            <person name="Kuo A."/>
            <person name="Mondo S."/>
            <person name="Pangilinan J."/>
            <person name="Riley R."/>
            <person name="LaButti K."/>
            <person name="Andreopoulos B."/>
            <person name="Lipzen A."/>
            <person name="Chen C."/>
            <person name="Yan M."/>
            <person name="Daum C."/>
            <person name="Ng V."/>
            <person name="Clum A."/>
            <person name="Steindorff A."/>
            <person name="Ohm R.A."/>
            <person name="Martin F."/>
            <person name="Silar P."/>
            <person name="Natvig D.O."/>
            <person name="Lalanne C."/>
            <person name="Gautier V."/>
            <person name="Ament-Velasquez S.L."/>
            <person name="Kruys A."/>
            <person name="Hutchinson M.I."/>
            <person name="Powell A.J."/>
            <person name="Barry K."/>
            <person name="Miller A.N."/>
            <person name="Grigoriev I.V."/>
            <person name="Debuchy R."/>
            <person name="Gladieux P."/>
            <person name="Hiltunen Thoren M."/>
            <person name="Johannesson H."/>
        </authorList>
    </citation>
    <scope>NUCLEOTIDE SEQUENCE</scope>
    <source>
        <strain evidence="2">SMH4131-1</strain>
    </source>
</reference>
<name>A0AAE0M6K4_9PEZI</name>
<organism evidence="2 3">
    <name type="scientific">Cercophora scortea</name>
    <dbReference type="NCBI Taxonomy" id="314031"/>
    <lineage>
        <taxon>Eukaryota</taxon>
        <taxon>Fungi</taxon>
        <taxon>Dikarya</taxon>
        <taxon>Ascomycota</taxon>
        <taxon>Pezizomycotina</taxon>
        <taxon>Sordariomycetes</taxon>
        <taxon>Sordariomycetidae</taxon>
        <taxon>Sordariales</taxon>
        <taxon>Lasiosphaeriaceae</taxon>
        <taxon>Cercophora</taxon>
    </lineage>
</organism>
<dbReference type="EMBL" id="JAUEPO010000006">
    <property type="protein sequence ID" value="KAK3319774.1"/>
    <property type="molecule type" value="Genomic_DNA"/>
</dbReference>
<protein>
    <submittedName>
        <fullName evidence="2">Uncharacterized protein</fullName>
    </submittedName>
</protein>
<dbReference type="PANTHER" id="PTHR38166:SF1">
    <property type="entry name" value="C2H2-TYPE DOMAIN-CONTAINING PROTEIN"/>
    <property type="match status" value="1"/>
</dbReference>
<comment type="caution">
    <text evidence="2">The sequence shown here is derived from an EMBL/GenBank/DDBJ whole genome shotgun (WGS) entry which is preliminary data.</text>
</comment>
<gene>
    <name evidence="2" type="ORF">B0T19DRAFT_445571</name>
</gene>
<dbReference type="PANTHER" id="PTHR38166">
    <property type="entry name" value="C2H2-TYPE DOMAIN-CONTAINING PROTEIN-RELATED"/>
    <property type="match status" value="1"/>
</dbReference>
<dbReference type="Proteomes" id="UP001286456">
    <property type="component" value="Unassembled WGS sequence"/>
</dbReference>
<evidence type="ECO:0000313" key="3">
    <source>
        <dbReference type="Proteomes" id="UP001286456"/>
    </source>
</evidence>
<keyword evidence="3" id="KW-1185">Reference proteome</keyword>
<feature type="compositionally biased region" description="Basic and acidic residues" evidence="1">
    <location>
        <begin position="197"/>
        <end position="209"/>
    </location>
</feature>
<feature type="region of interest" description="Disordered" evidence="1">
    <location>
        <begin position="128"/>
        <end position="151"/>
    </location>
</feature>
<dbReference type="AlphaFoldDB" id="A0AAE0M6K4"/>
<feature type="region of interest" description="Disordered" evidence="1">
    <location>
        <begin position="197"/>
        <end position="226"/>
    </location>
</feature>
<sequence>MESGARLVLPFDALPRRIPIDWNEELKRFSIAGQHIPFSPGGGIGLLHTSPEAGIAALLEENNRSMGSKLIYLARYSPTGDITATCSETCSIGNGSSNGYSGGAPLLSILSQDSGPGRGLSLVDLEQISDDPSDDSSSYGSYFDDDEDDDEDVDVETLFAPSQPRPSLSVDHPFAKYKDSLAEAVIATLLRGELRELTTSRETQQKDLSEDMGMQRTPATTPEPPVKALEKIPDLGFACPLFLHDPQKHRDRRCLSYPDLLSPIQVRQHLWESHRRPHHCPICLDIFSTAADCNSHIRSFSCAPQTTPEHEVEGIHEDTMEQIARWRPHNPETMSEEEQWFSLWDIVFPGEERPVGIRLSEKTEAVRVARIARDYWMENGRGVVLEFLESRGAVKESFDGTGGKDDLEVLAAAVSEKVIGELLVGLARGGLKLPRQHEGWNESG</sequence>
<reference evidence="2" key="2">
    <citation type="submission" date="2023-06" db="EMBL/GenBank/DDBJ databases">
        <authorList>
            <consortium name="Lawrence Berkeley National Laboratory"/>
            <person name="Haridas S."/>
            <person name="Hensen N."/>
            <person name="Bonometti L."/>
            <person name="Westerberg I."/>
            <person name="Brannstrom I.O."/>
            <person name="Guillou S."/>
            <person name="Cros-Aarteil S."/>
            <person name="Calhoun S."/>
            <person name="Kuo A."/>
            <person name="Mondo S."/>
            <person name="Pangilinan J."/>
            <person name="Riley R."/>
            <person name="Labutti K."/>
            <person name="Andreopoulos B."/>
            <person name="Lipzen A."/>
            <person name="Chen C."/>
            <person name="Yanf M."/>
            <person name="Daum C."/>
            <person name="Ng V."/>
            <person name="Clum A."/>
            <person name="Steindorff A."/>
            <person name="Ohm R."/>
            <person name="Martin F."/>
            <person name="Silar P."/>
            <person name="Natvig D."/>
            <person name="Lalanne C."/>
            <person name="Gautier V."/>
            <person name="Ament-Velasquez S.L."/>
            <person name="Kruys A."/>
            <person name="Hutchinson M.I."/>
            <person name="Powell A.J."/>
            <person name="Barry K."/>
            <person name="Miller A.N."/>
            <person name="Grigoriev I.V."/>
            <person name="Debuchy R."/>
            <person name="Gladieux P."/>
            <person name="Thoren M.H."/>
            <person name="Johannesson H."/>
        </authorList>
    </citation>
    <scope>NUCLEOTIDE SEQUENCE</scope>
    <source>
        <strain evidence="2">SMH4131-1</strain>
    </source>
</reference>
<proteinExistence type="predicted"/>
<evidence type="ECO:0000313" key="2">
    <source>
        <dbReference type="EMBL" id="KAK3319774.1"/>
    </source>
</evidence>
<evidence type="ECO:0000256" key="1">
    <source>
        <dbReference type="SAM" id="MobiDB-lite"/>
    </source>
</evidence>
<accession>A0AAE0M6K4</accession>